<feature type="domain" description="Radical SAM core" evidence="5">
    <location>
        <begin position="104"/>
        <end position="323"/>
    </location>
</feature>
<dbReference type="SFLD" id="SFLDG01067">
    <property type="entry name" value="SPASM/twitch_domain_containing"/>
    <property type="match status" value="1"/>
</dbReference>
<accession>A0A223E406</accession>
<dbReference type="PROSITE" id="PS51918">
    <property type="entry name" value="RADICAL_SAM"/>
    <property type="match status" value="1"/>
</dbReference>
<evidence type="ECO:0000256" key="2">
    <source>
        <dbReference type="ARBA" id="ARBA00022723"/>
    </source>
</evidence>
<dbReference type="Pfam" id="PF13186">
    <property type="entry name" value="SPASM"/>
    <property type="match status" value="1"/>
</dbReference>
<keyword evidence="4" id="KW-0411">Iron-sulfur</keyword>
<dbReference type="AlphaFoldDB" id="A0A163Z0A7"/>
<evidence type="ECO:0000256" key="4">
    <source>
        <dbReference type="ARBA" id="ARBA00023014"/>
    </source>
</evidence>
<dbReference type="Proteomes" id="UP000214606">
    <property type="component" value="Chromosome"/>
</dbReference>
<dbReference type="SFLD" id="SFLDS00029">
    <property type="entry name" value="Radical_SAM"/>
    <property type="match status" value="1"/>
</dbReference>
<dbReference type="Pfam" id="PF04055">
    <property type="entry name" value="Radical_SAM"/>
    <property type="match status" value="1"/>
</dbReference>
<proteinExistence type="predicted"/>
<dbReference type="InterPro" id="IPR013785">
    <property type="entry name" value="Aldolase_TIM"/>
</dbReference>
<dbReference type="EMBL" id="CP017703">
    <property type="protein sequence ID" value="ASS89930.1"/>
    <property type="molecule type" value="Genomic_DNA"/>
</dbReference>
<dbReference type="InterPro" id="IPR007197">
    <property type="entry name" value="rSAM"/>
</dbReference>
<evidence type="ECO:0000313" key="7">
    <source>
        <dbReference type="Proteomes" id="UP000214606"/>
    </source>
</evidence>
<dbReference type="NCBIfam" id="TIGR04403">
    <property type="entry name" value="rSAM_skfB"/>
    <property type="match status" value="1"/>
</dbReference>
<keyword evidence="3" id="KW-0408">Iron</keyword>
<name>A0A163Z0A7_9BACI</name>
<evidence type="ECO:0000313" key="6">
    <source>
        <dbReference type="EMBL" id="ASS89930.1"/>
    </source>
</evidence>
<dbReference type="CDD" id="cd21109">
    <property type="entry name" value="SPASM"/>
    <property type="match status" value="1"/>
</dbReference>
<dbReference type="PANTHER" id="PTHR11228:SF7">
    <property type="entry name" value="PQQA PEPTIDE CYCLASE"/>
    <property type="match status" value="1"/>
</dbReference>
<dbReference type="SUPFAM" id="SSF102114">
    <property type="entry name" value="Radical SAM enzymes"/>
    <property type="match status" value="1"/>
</dbReference>
<dbReference type="InterPro" id="IPR023885">
    <property type="entry name" value="4Fe4S-binding_SPASM_dom"/>
</dbReference>
<organism evidence="6 7">
    <name type="scientific">Aeribacillus pallidus</name>
    <dbReference type="NCBI Taxonomy" id="33936"/>
    <lineage>
        <taxon>Bacteria</taxon>
        <taxon>Bacillati</taxon>
        <taxon>Bacillota</taxon>
        <taxon>Bacilli</taxon>
        <taxon>Bacillales</taxon>
        <taxon>Bacillaceae</taxon>
        <taxon>Aeribacillus</taxon>
    </lineage>
</organism>
<dbReference type="Gene3D" id="3.20.20.70">
    <property type="entry name" value="Aldolase class I"/>
    <property type="match status" value="1"/>
</dbReference>
<dbReference type="InterPro" id="IPR030915">
    <property type="entry name" value="rSAM_SkfB"/>
</dbReference>
<protein>
    <submittedName>
        <fullName evidence="6">Sporulation killing factor system radical SAM maturase</fullName>
    </submittedName>
</protein>
<evidence type="ECO:0000256" key="3">
    <source>
        <dbReference type="ARBA" id="ARBA00023004"/>
    </source>
</evidence>
<dbReference type="PANTHER" id="PTHR11228">
    <property type="entry name" value="RADICAL SAM DOMAIN PROTEIN"/>
    <property type="match status" value="1"/>
</dbReference>
<dbReference type="RefSeq" id="WP_066250467.1">
    <property type="nucleotide sequence ID" value="NZ_CP017703.1"/>
</dbReference>
<dbReference type="InterPro" id="IPR006638">
    <property type="entry name" value="Elp3/MiaA/NifB-like_rSAM"/>
</dbReference>
<dbReference type="GO" id="GO:0003824">
    <property type="term" value="F:catalytic activity"/>
    <property type="evidence" value="ECO:0007669"/>
    <property type="project" value="InterPro"/>
</dbReference>
<dbReference type="InterPro" id="IPR058240">
    <property type="entry name" value="rSAM_sf"/>
</dbReference>
<dbReference type="InterPro" id="IPR050377">
    <property type="entry name" value="Radical_SAM_PqqE_MftC-like"/>
</dbReference>
<evidence type="ECO:0000259" key="5">
    <source>
        <dbReference type="PROSITE" id="PS51918"/>
    </source>
</evidence>
<dbReference type="GO" id="GO:0046872">
    <property type="term" value="F:metal ion binding"/>
    <property type="evidence" value="ECO:0007669"/>
    <property type="project" value="UniProtKB-KW"/>
</dbReference>
<reference evidence="6 7" key="1">
    <citation type="submission" date="2016-10" db="EMBL/GenBank/DDBJ databases">
        <title>The whole genome sequencing and assembly of Aeribacillus pallidus KCTC3564 strain.</title>
        <authorList>
            <person name="Lee Y.-J."/>
            <person name="Park M.-K."/>
            <person name="Yi H."/>
            <person name="Bahn Y.-S."/>
            <person name="Kim J.F."/>
            <person name="Lee D.-W."/>
        </authorList>
    </citation>
    <scope>NUCLEOTIDE SEQUENCE [LARGE SCALE GENOMIC DNA]</scope>
    <source>
        <strain evidence="6 7">KCTC3564</strain>
    </source>
</reference>
<dbReference type="SFLD" id="SFLDG01386">
    <property type="entry name" value="main_SPASM_domain-containing"/>
    <property type="match status" value="1"/>
</dbReference>
<accession>A0A163Z0A7</accession>
<dbReference type="SMART" id="SM00729">
    <property type="entry name" value="Elp3"/>
    <property type="match status" value="1"/>
</dbReference>
<sequence>MSKLLETATNTSPEFAIHFQPHGAILLDRKSMFYFRLSGRGTELALMLAKNNSVQKTARIWEILSKEKVSEEELNNELDSHPFTSAWKKGLLNHPLMITGSTEYYLPISCTLQLTNMCNLKCPFCYASSGKPYPDELSSSQWIKVLQKLASHGVADITITGGEAKLTKNFLKIIATASSLFTNVNLFSNGLNWRDDEIELISHLGNVSVQISIDGNSSTHDKLRGREGGFSESLKNAERFAQSSVPVLIAMTVNQLNYKEVYEVIEKSVEVGAVVFRAGQTIPVGRASEYQDMTSEMKEKVKQQLADAKKRWSDQIIIIDWEDHHQNDSLTDFCTPGFLSWYIRADGQVTPCQIEDTSLGNVLKNSMQEIGSPERLMQAKRLAKQCRCIGKIELPEADLPFTIQKEAEVKP</sequence>
<evidence type="ECO:0000256" key="1">
    <source>
        <dbReference type="ARBA" id="ARBA00022691"/>
    </source>
</evidence>
<dbReference type="GO" id="GO:0051536">
    <property type="term" value="F:iron-sulfur cluster binding"/>
    <property type="evidence" value="ECO:0007669"/>
    <property type="project" value="UniProtKB-KW"/>
</dbReference>
<keyword evidence="1" id="KW-0949">S-adenosyl-L-methionine</keyword>
<gene>
    <name evidence="6" type="ORF">AP3564_06450</name>
</gene>
<dbReference type="CDD" id="cd01335">
    <property type="entry name" value="Radical_SAM"/>
    <property type="match status" value="1"/>
</dbReference>
<dbReference type="KEGG" id="apak:AP3564_06450"/>
<keyword evidence="2" id="KW-0479">Metal-binding</keyword>